<dbReference type="PATRIC" id="fig|2340.3.peg.1778"/>
<dbReference type="eggNOG" id="COG4548">
    <property type="taxonomic scope" value="Bacteria"/>
</dbReference>
<dbReference type="PANTHER" id="PTHR41248:SF1">
    <property type="entry name" value="NORD PROTEIN"/>
    <property type="match status" value="1"/>
</dbReference>
<dbReference type="Proteomes" id="UP000190962">
    <property type="component" value="Unassembled WGS sequence"/>
</dbReference>
<feature type="region of interest" description="Disordered" evidence="1">
    <location>
        <begin position="197"/>
        <end position="243"/>
    </location>
</feature>
<organism evidence="3 5">
    <name type="scientific">Solemya velum gill symbiont</name>
    <dbReference type="NCBI Taxonomy" id="2340"/>
    <lineage>
        <taxon>Bacteria</taxon>
        <taxon>Pseudomonadati</taxon>
        <taxon>Pseudomonadota</taxon>
        <taxon>Gammaproteobacteria</taxon>
        <taxon>sulfur-oxidizing symbionts</taxon>
    </lineage>
</organism>
<proteinExistence type="predicted"/>
<accession>A0A0B0H7Q3</accession>
<dbReference type="SMART" id="SM00327">
    <property type="entry name" value="VWA"/>
    <property type="match status" value="1"/>
</dbReference>
<protein>
    <submittedName>
        <fullName evidence="3 4">Nitric oxide reductase</fullName>
    </submittedName>
</protein>
<dbReference type="OrthoDB" id="9758211at2"/>
<dbReference type="RefSeq" id="WP_043117372.1">
    <property type="nucleotide sequence ID" value="NZ_JRAA01000002.1"/>
</dbReference>
<dbReference type="Gene3D" id="3.40.50.410">
    <property type="entry name" value="von Willebrand factor, type A domain"/>
    <property type="match status" value="1"/>
</dbReference>
<evidence type="ECO:0000313" key="6">
    <source>
        <dbReference type="Proteomes" id="UP000190962"/>
    </source>
</evidence>
<evidence type="ECO:0000256" key="1">
    <source>
        <dbReference type="SAM" id="MobiDB-lite"/>
    </source>
</evidence>
<dbReference type="STRING" id="2340.JV46_05460"/>
<keyword evidence="5" id="KW-1185">Reference proteome</keyword>
<evidence type="ECO:0000313" key="3">
    <source>
        <dbReference type="EMBL" id="KHF25150.1"/>
    </source>
</evidence>
<dbReference type="Pfam" id="PF00092">
    <property type="entry name" value="VWA"/>
    <property type="match status" value="1"/>
</dbReference>
<evidence type="ECO:0000313" key="5">
    <source>
        <dbReference type="Proteomes" id="UP000030856"/>
    </source>
</evidence>
<feature type="domain" description="VWFA" evidence="2">
    <location>
        <begin position="419"/>
        <end position="608"/>
    </location>
</feature>
<evidence type="ECO:0000259" key="2">
    <source>
        <dbReference type="PROSITE" id="PS50234"/>
    </source>
</evidence>
<dbReference type="PROSITE" id="PS50234">
    <property type="entry name" value="VWFA"/>
    <property type="match status" value="1"/>
</dbReference>
<dbReference type="AlphaFoldDB" id="A0A0B0H7Q3"/>
<sequence length="610" mass="69523">MEEQVGAFWHRFITRMADDHFPDAAVCLDEVRETVGILFRALGGDGGLRIEAVDATAISMRRKLLQRIAGSHNKVELAWRDERSLRLPLSLDWFPHRSLNRDLYLWLSALAVSDHPHRQEWYVHNQELTRNTLQQFPGMRARYKRLVEAHLEQRPTRGRLNHAEAEAEQLLRQALTNPGSVTRLPDINRDPYPIPLWLHPAPPGTQLQPEDDVDENNNDHGGVSHTPENAKRKQAQRVDSPESDRGLITVRMENIFTWGEFVNVDRGQEDDEDLGRAEAIADDLDKLAVARNRRSSAASLKFDLDLPSEADDDLVLDEGLLLPEWDWKRQELLPDACRIIHLVADAPGSLELPQHLVKTARRLRHQFQTLAPSRVWHRAQADGQEIDLDAYLRFAADRESGHGDTAHGLYRELRSGGRDLACFLLADLSLSTDTWINDQHRVIDVIRDALFLFAESLAATGDRFGIYGFSSRKRNPVRLHQLKEFDEKYSGEIRGRIGMIKPGYYTRLGAGIRYATRQLENQPANRRLLLILTDGKPNDIDKYEGRHGIEDTRHAVQAARKLGMQPFCVTIDTKGSEYLPHLFGSNNFVVIHDPGELPNRLPLLYARLTA</sequence>
<dbReference type="EMBL" id="MPNX01000010">
    <property type="protein sequence ID" value="OOY34872.1"/>
    <property type="molecule type" value="Genomic_DNA"/>
</dbReference>
<reference evidence="4 6" key="2">
    <citation type="submission" date="2016-11" db="EMBL/GenBank/DDBJ databases">
        <title>Mixed transmission modes and dynamic genome evolution in an obligate animal-bacterial symbiosis.</title>
        <authorList>
            <person name="Russell S.L."/>
            <person name="Corbett-Detig R.B."/>
            <person name="Cavanaugh C.M."/>
        </authorList>
    </citation>
    <scope>NUCLEOTIDE SEQUENCE [LARGE SCALE GENOMIC DNA]</scope>
    <source>
        <strain evidence="4">MA-KB16</strain>
    </source>
</reference>
<dbReference type="InterPro" id="IPR002035">
    <property type="entry name" value="VWF_A"/>
</dbReference>
<name>A0A0B0H7Q3_SOVGS</name>
<dbReference type="CDD" id="cd01454">
    <property type="entry name" value="vWA_norD_type"/>
    <property type="match status" value="1"/>
</dbReference>
<comment type="caution">
    <text evidence="3">The sequence shown here is derived from an EMBL/GenBank/DDBJ whole genome shotgun (WGS) entry which is preliminary data.</text>
</comment>
<dbReference type="Proteomes" id="UP000030856">
    <property type="component" value="Unassembled WGS sequence"/>
</dbReference>
<evidence type="ECO:0000313" key="4">
    <source>
        <dbReference type="EMBL" id="OOY34872.1"/>
    </source>
</evidence>
<dbReference type="InterPro" id="IPR051928">
    <property type="entry name" value="NorD/CobT"/>
</dbReference>
<reference evidence="3 5" key="1">
    <citation type="journal article" date="2014" name="BMC Genomics">
        <title>The genome of the intracellular bacterium of the coastal bivalve, Solemya velum: a blueprint for thriving in and out of symbiosis.</title>
        <authorList>
            <person name="Dmytrenko O."/>
            <person name="Russell S.L."/>
            <person name="Loo W.T."/>
            <person name="Fontanez K.M."/>
            <person name="Liao L."/>
            <person name="Roeselers G."/>
            <person name="Sharma R."/>
            <person name="Stewart F.J."/>
            <person name="Newton I.L."/>
            <person name="Woyke T."/>
            <person name="Wu D."/>
            <person name="Lang J.M."/>
            <person name="Eisen J.A."/>
            <person name="Cavanaugh C.M."/>
        </authorList>
    </citation>
    <scope>NUCLEOTIDE SEQUENCE [LARGE SCALE GENOMIC DNA]</scope>
    <source>
        <strain evidence="3 5">WH</strain>
    </source>
</reference>
<dbReference type="SUPFAM" id="SSF53300">
    <property type="entry name" value="vWA-like"/>
    <property type="match status" value="1"/>
</dbReference>
<dbReference type="InterPro" id="IPR036465">
    <property type="entry name" value="vWFA_dom_sf"/>
</dbReference>
<gene>
    <name evidence="4" type="ORF">BOV88_08045</name>
    <name evidence="3" type="ORF">JV46_05460</name>
</gene>
<dbReference type="PANTHER" id="PTHR41248">
    <property type="entry name" value="NORD PROTEIN"/>
    <property type="match status" value="1"/>
</dbReference>
<dbReference type="EMBL" id="JRAA01000002">
    <property type="protein sequence ID" value="KHF25150.1"/>
    <property type="molecule type" value="Genomic_DNA"/>
</dbReference>